<evidence type="ECO:0000256" key="3">
    <source>
        <dbReference type="ARBA" id="ARBA00023015"/>
    </source>
</evidence>
<dbReference type="GO" id="GO:0005634">
    <property type="term" value="C:nucleus"/>
    <property type="evidence" value="ECO:0007669"/>
    <property type="project" value="UniProtKB-SubCell"/>
</dbReference>
<sequence>MVRRFKLRICRAIATTLQSCRSKDPSTLPQDPVPSLFSSVHAPSAFISHSCPPPSHDGATGLPPPPNFKWQKEDEWHVIAQIHQQSPPRLKINNSSDEDLTFPTPPLPPSSAEKNRRRRNKKKKNIPSKLRLSTSSADSGWFSSDCGAGDEEETETLVSSSISDSSSNLPHRRTKRRVIPNYKRTKRAVVRSPPSTAVETEIPARLSTFKKLIPCTVDGKVKESFAIVKRSEDPYEDFKNSMMDMIVEKQIFEQKDLEQLLQCFLSLNSRDYHGIIVRAFYEIWEAIFSAEASALSDHHR</sequence>
<keyword evidence="10" id="KW-1185">Reference proteome</keyword>
<accession>A0A2G9G0M5</accession>
<protein>
    <recommendedName>
        <fullName evidence="6">Transcription repressor</fullName>
    </recommendedName>
    <alternativeName>
        <fullName evidence="6">Ovate family protein</fullName>
    </alternativeName>
</protein>
<feature type="region of interest" description="Disordered" evidence="7">
    <location>
        <begin position="83"/>
        <end position="172"/>
    </location>
</feature>
<keyword evidence="3 6" id="KW-0805">Transcription regulation</keyword>
<comment type="subcellular location">
    <subcellularLocation>
        <location evidence="1 6">Nucleus</location>
    </subcellularLocation>
</comment>
<dbReference type="InterPro" id="IPR038933">
    <property type="entry name" value="Ovate"/>
</dbReference>
<dbReference type="PROSITE" id="PS51754">
    <property type="entry name" value="OVATE"/>
    <property type="match status" value="1"/>
</dbReference>
<dbReference type="Proteomes" id="UP000231279">
    <property type="component" value="Unassembled WGS sequence"/>
</dbReference>
<evidence type="ECO:0000256" key="1">
    <source>
        <dbReference type="ARBA" id="ARBA00004123"/>
    </source>
</evidence>
<dbReference type="Pfam" id="PF04844">
    <property type="entry name" value="Ovate"/>
    <property type="match status" value="1"/>
</dbReference>
<dbReference type="GO" id="GO:0045892">
    <property type="term" value="P:negative regulation of DNA-templated transcription"/>
    <property type="evidence" value="ECO:0007669"/>
    <property type="project" value="UniProtKB-UniRule"/>
</dbReference>
<dbReference type="InterPro" id="IPR006458">
    <property type="entry name" value="Ovate_C"/>
</dbReference>
<evidence type="ECO:0000259" key="8">
    <source>
        <dbReference type="PROSITE" id="PS51754"/>
    </source>
</evidence>
<feature type="compositionally biased region" description="Polar residues" evidence="7">
    <location>
        <begin position="83"/>
        <end position="95"/>
    </location>
</feature>
<comment type="function">
    <text evidence="6">Transcriptional repressor that regulates multiple aspects of plant growth and development.</text>
</comment>
<keyword evidence="4 6" id="KW-0804">Transcription</keyword>
<name>A0A2G9G0M5_9LAMI</name>
<evidence type="ECO:0000256" key="7">
    <source>
        <dbReference type="SAM" id="MobiDB-lite"/>
    </source>
</evidence>
<keyword evidence="5 6" id="KW-0539">Nucleus</keyword>
<feature type="compositionally biased region" description="Polar residues" evidence="7">
    <location>
        <begin position="131"/>
        <end position="142"/>
    </location>
</feature>
<comment type="caution">
    <text evidence="9">The sequence shown here is derived from an EMBL/GenBank/DDBJ whole genome shotgun (WGS) entry which is preliminary data.</text>
</comment>
<proteinExistence type="predicted"/>
<evidence type="ECO:0000313" key="9">
    <source>
        <dbReference type="EMBL" id="PIM98459.1"/>
    </source>
</evidence>
<reference evidence="10" key="1">
    <citation type="journal article" date="2018" name="Gigascience">
        <title>Genome assembly of the Pink Ipe (Handroanthus impetiginosus, Bignoniaceae), a highly valued, ecologically keystone Neotropical timber forest tree.</title>
        <authorList>
            <person name="Silva-Junior O.B."/>
            <person name="Grattapaglia D."/>
            <person name="Novaes E."/>
            <person name="Collevatti R.G."/>
        </authorList>
    </citation>
    <scope>NUCLEOTIDE SEQUENCE [LARGE SCALE GENOMIC DNA]</scope>
    <source>
        <strain evidence="10">cv. UFG-1</strain>
    </source>
</reference>
<dbReference type="EMBL" id="NKXS01008379">
    <property type="protein sequence ID" value="PIM98459.1"/>
    <property type="molecule type" value="Genomic_DNA"/>
</dbReference>
<gene>
    <name evidence="9" type="ORF">CDL12_29062</name>
</gene>
<feature type="region of interest" description="Disordered" evidence="7">
    <location>
        <begin position="48"/>
        <end position="69"/>
    </location>
</feature>
<feature type="compositionally biased region" description="Basic residues" evidence="7">
    <location>
        <begin position="115"/>
        <end position="126"/>
    </location>
</feature>
<feature type="domain" description="OVATE" evidence="8">
    <location>
        <begin position="227"/>
        <end position="286"/>
    </location>
</feature>
<dbReference type="PANTHER" id="PTHR33057">
    <property type="entry name" value="TRANSCRIPTION REPRESSOR OFP7-RELATED"/>
    <property type="match status" value="1"/>
</dbReference>
<evidence type="ECO:0000256" key="2">
    <source>
        <dbReference type="ARBA" id="ARBA00022491"/>
    </source>
</evidence>
<evidence type="ECO:0000256" key="5">
    <source>
        <dbReference type="ARBA" id="ARBA00023242"/>
    </source>
</evidence>
<evidence type="ECO:0000256" key="4">
    <source>
        <dbReference type="ARBA" id="ARBA00023163"/>
    </source>
</evidence>
<dbReference type="STRING" id="429701.A0A2G9G0M5"/>
<dbReference type="PANTHER" id="PTHR33057:SF224">
    <property type="entry name" value="TRANSCRIPTION REPRESSOR"/>
    <property type="match status" value="1"/>
</dbReference>
<keyword evidence="2 6" id="KW-0678">Repressor</keyword>
<dbReference type="AlphaFoldDB" id="A0A2G9G0M5"/>
<evidence type="ECO:0000313" key="10">
    <source>
        <dbReference type="Proteomes" id="UP000231279"/>
    </source>
</evidence>
<evidence type="ECO:0000256" key="6">
    <source>
        <dbReference type="RuleBase" id="RU367028"/>
    </source>
</evidence>
<dbReference type="NCBIfam" id="TIGR01568">
    <property type="entry name" value="A_thal_3678"/>
    <property type="match status" value="1"/>
</dbReference>
<organism evidence="9 10">
    <name type="scientific">Handroanthus impetiginosus</name>
    <dbReference type="NCBI Taxonomy" id="429701"/>
    <lineage>
        <taxon>Eukaryota</taxon>
        <taxon>Viridiplantae</taxon>
        <taxon>Streptophyta</taxon>
        <taxon>Embryophyta</taxon>
        <taxon>Tracheophyta</taxon>
        <taxon>Spermatophyta</taxon>
        <taxon>Magnoliopsida</taxon>
        <taxon>eudicotyledons</taxon>
        <taxon>Gunneridae</taxon>
        <taxon>Pentapetalae</taxon>
        <taxon>asterids</taxon>
        <taxon>lamiids</taxon>
        <taxon>Lamiales</taxon>
        <taxon>Bignoniaceae</taxon>
        <taxon>Crescentiina</taxon>
        <taxon>Tabebuia alliance</taxon>
        <taxon>Handroanthus</taxon>
    </lineage>
</organism>
<dbReference type="OrthoDB" id="1928390at2759"/>